<reference evidence="2" key="1">
    <citation type="submission" date="2021-02" db="EMBL/GenBank/DDBJ databases">
        <authorList>
            <person name="Bekaert M."/>
        </authorList>
    </citation>
    <scope>NUCLEOTIDE SEQUENCE</scope>
    <source>
        <strain evidence="2">IoA-00</strain>
    </source>
</reference>
<protein>
    <submittedName>
        <fullName evidence="2">(salmon louse) hypothetical protein</fullName>
    </submittedName>
</protein>
<evidence type="ECO:0000313" key="3">
    <source>
        <dbReference type="Proteomes" id="UP000675881"/>
    </source>
</evidence>
<keyword evidence="3" id="KW-1185">Reference proteome</keyword>
<dbReference type="Proteomes" id="UP000675881">
    <property type="component" value="Chromosome 7"/>
</dbReference>
<dbReference type="Pfam" id="PF03184">
    <property type="entry name" value="DDE_1"/>
    <property type="match status" value="1"/>
</dbReference>
<dbReference type="GO" id="GO:0003676">
    <property type="term" value="F:nucleic acid binding"/>
    <property type="evidence" value="ECO:0007669"/>
    <property type="project" value="InterPro"/>
</dbReference>
<dbReference type="EMBL" id="HG994586">
    <property type="protein sequence ID" value="CAF2993353.1"/>
    <property type="molecule type" value="Genomic_DNA"/>
</dbReference>
<dbReference type="OrthoDB" id="8191755at2759"/>
<evidence type="ECO:0000259" key="1">
    <source>
        <dbReference type="Pfam" id="PF03184"/>
    </source>
</evidence>
<gene>
    <name evidence="2" type="ORF">LSAA_13303</name>
</gene>
<dbReference type="InterPro" id="IPR036397">
    <property type="entry name" value="RNaseH_sf"/>
</dbReference>
<evidence type="ECO:0000313" key="2">
    <source>
        <dbReference type="EMBL" id="CAF2993353.1"/>
    </source>
</evidence>
<organism evidence="2 3">
    <name type="scientific">Lepeophtheirus salmonis</name>
    <name type="common">Salmon louse</name>
    <name type="synonym">Caligus salmonis</name>
    <dbReference type="NCBI Taxonomy" id="72036"/>
    <lineage>
        <taxon>Eukaryota</taxon>
        <taxon>Metazoa</taxon>
        <taxon>Ecdysozoa</taxon>
        <taxon>Arthropoda</taxon>
        <taxon>Crustacea</taxon>
        <taxon>Multicrustacea</taxon>
        <taxon>Hexanauplia</taxon>
        <taxon>Copepoda</taxon>
        <taxon>Siphonostomatoida</taxon>
        <taxon>Caligidae</taxon>
        <taxon>Lepeophtheirus</taxon>
    </lineage>
</organism>
<dbReference type="InterPro" id="IPR004875">
    <property type="entry name" value="DDE_SF_endonuclease_dom"/>
</dbReference>
<sequence length="277" mass="30795">MGRVYKRKTTRAIDKEGLAKAAEQVKDGRISVRGAGMNCGGYEQCRNLNLTIPPFIEKLLANHIKDLENRYHVLTTSEYMELAFEFGKGNDINETGFTIVQAPLTVVGQVGKKQVGAVPSGEKGQLVTVLCAINAGGSAVPPFYVFPRVKVNPTFLNGAFPRAKAATKYDRQVIFIMDNHESHVSLKATTTAKDNGILILTLSPHTSHHLQQIDRIVYGPMKRRLRFPSLNREIFPDDAYLSSDVTDRPLWQPIEPLELLETSVAEKHSQQPNQINS</sequence>
<name>A0A7R8HC11_LEPSM</name>
<proteinExistence type="predicted"/>
<dbReference type="AlphaFoldDB" id="A0A7R8HC11"/>
<feature type="domain" description="DDE-1" evidence="1">
    <location>
        <begin position="159"/>
        <end position="229"/>
    </location>
</feature>
<accession>A0A7R8HC11</accession>
<dbReference type="Gene3D" id="3.30.420.10">
    <property type="entry name" value="Ribonuclease H-like superfamily/Ribonuclease H"/>
    <property type="match status" value="1"/>
</dbReference>